<evidence type="ECO:0000313" key="1">
    <source>
        <dbReference type="EMBL" id="RHH04877.1"/>
    </source>
</evidence>
<accession>A0A396BPZ7</accession>
<evidence type="ECO:0008006" key="3">
    <source>
        <dbReference type="Google" id="ProtNLM"/>
    </source>
</evidence>
<comment type="caution">
    <text evidence="1">The sequence shown here is derived from an EMBL/GenBank/DDBJ whole genome shotgun (WGS) entry which is preliminary data.</text>
</comment>
<reference evidence="1 2" key="1">
    <citation type="submission" date="2018-08" db="EMBL/GenBank/DDBJ databases">
        <title>A genome reference for cultivated species of the human gut microbiota.</title>
        <authorList>
            <person name="Zou Y."/>
            <person name="Xue W."/>
            <person name="Luo G."/>
        </authorList>
    </citation>
    <scope>NUCLEOTIDE SEQUENCE [LARGE SCALE GENOMIC DNA]</scope>
    <source>
        <strain evidence="1 2">AM18-6</strain>
    </source>
</reference>
<evidence type="ECO:0000313" key="2">
    <source>
        <dbReference type="Proteomes" id="UP000266644"/>
    </source>
</evidence>
<gene>
    <name evidence="1" type="ORF">DW228_24200</name>
</gene>
<protein>
    <recommendedName>
        <fullName evidence="3">RteC family protein</fullName>
    </recommendedName>
</protein>
<dbReference type="EMBL" id="QRJE01000067">
    <property type="protein sequence ID" value="RHH04877.1"/>
    <property type="molecule type" value="Genomic_DNA"/>
</dbReference>
<dbReference type="AlphaFoldDB" id="A0A396BPZ7"/>
<proteinExistence type="predicted"/>
<organism evidence="1 2">
    <name type="scientific">Bacteroides fragilis</name>
    <dbReference type="NCBI Taxonomy" id="817"/>
    <lineage>
        <taxon>Bacteria</taxon>
        <taxon>Pseudomonadati</taxon>
        <taxon>Bacteroidota</taxon>
        <taxon>Bacteroidia</taxon>
        <taxon>Bacteroidales</taxon>
        <taxon>Bacteroidaceae</taxon>
        <taxon>Bacteroides</taxon>
    </lineage>
</organism>
<sequence length="83" mass="9437">MGMTEILSALLLLGGIEDPNGNPPTTKAMAEAFEQLFDFHFNSIYDCQGELYRRKPCNLTKTLDAMKGALMKEYKRKENGKKY</sequence>
<dbReference type="Proteomes" id="UP000266644">
    <property type="component" value="Unassembled WGS sequence"/>
</dbReference>
<name>A0A396BPZ7_BACFG</name>